<feature type="domain" description="Acyl-CoA dehydrogenase/oxidase N-terminal" evidence="8">
    <location>
        <begin position="14"/>
        <end position="121"/>
    </location>
</feature>
<evidence type="ECO:0000256" key="4">
    <source>
        <dbReference type="ARBA" id="ARBA00022827"/>
    </source>
</evidence>
<dbReference type="GO" id="GO:0003995">
    <property type="term" value="F:acyl-CoA dehydrogenase activity"/>
    <property type="evidence" value="ECO:0007669"/>
    <property type="project" value="InterPro"/>
</dbReference>
<feature type="domain" description="Acyl-CoA oxidase/dehydrogenase middle" evidence="7">
    <location>
        <begin position="125"/>
        <end position="212"/>
    </location>
</feature>
<dbReference type="Gene3D" id="2.40.110.10">
    <property type="entry name" value="Butyryl-CoA Dehydrogenase, subunit A, domain 2"/>
    <property type="match status" value="1"/>
</dbReference>
<evidence type="ECO:0000259" key="8">
    <source>
        <dbReference type="Pfam" id="PF02771"/>
    </source>
</evidence>
<keyword evidence="4 5" id="KW-0274">FAD</keyword>
<comment type="cofactor">
    <cofactor evidence="1 5">
        <name>FAD</name>
        <dbReference type="ChEBI" id="CHEBI:57692"/>
    </cofactor>
</comment>
<protein>
    <recommendedName>
        <fullName evidence="11">Cyclohexanecarboxyl-CoA dehydrogenase</fullName>
    </recommendedName>
</protein>
<proteinExistence type="inferred from homology"/>
<dbReference type="Pfam" id="PF00441">
    <property type="entry name" value="Acyl-CoA_dh_1"/>
    <property type="match status" value="1"/>
</dbReference>
<evidence type="ECO:0008006" key="11">
    <source>
        <dbReference type="Google" id="ProtNLM"/>
    </source>
</evidence>
<comment type="similarity">
    <text evidence="2 5">Belongs to the acyl-CoA dehydrogenase family.</text>
</comment>
<evidence type="ECO:0000256" key="5">
    <source>
        <dbReference type="RuleBase" id="RU362125"/>
    </source>
</evidence>
<feature type="domain" description="Acyl-CoA dehydrogenase/oxidase C-terminal" evidence="6">
    <location>
        <begin position="226"/>
        <end position="374"/>
    </location>
</feature>
<evidence type="ECO:0000256" key="3">
    <source>
        <dbReference type="ARBA" id="ARBA00022630"/>
    </source>
</evidence>
<comment type="caution">
    <text evidence="9">The sequence shown here is derived from an EMBL/GenBank/DDBJ whole genome shotgun (WGS) entry which is preliminary data.</text>
</comment>
<dbReference type="InterPro" id="IPR009100">
    <property type="entry name" value="AcylCoA_DH/oxidase_NM_dom_sf"/>
</dbReference>
<evidence type="ECO:0000313" key="10">
    <source>
        <dbReference type="Proteomes" id="UP000094243"/>
    </source>
</evidence>
<dbReference type="PIRSF" id="PIRSF016578">
    <property type="entry name" value="HsaA"/>
    <property type="match status" value="1"/>
</dbReference>
<accession>A0A1E3S344</accession>
<dbReference type="InterPro" id="IPR006089">
    <property type="entry name" value="Acyl-CoA_DH_CS"/>
</dbReference>
<dbReference type="PANTHER" id="PTHR43884">
    <property type="entry name" value="ACYL-COA DEHYDROGENASE"/>
    <property type="match status" value="1"/>
</dbReference>
<keyword evidence="10" id="KW-1185">Reference proteome</keyword>
<evidence type="ECO:0000259" key="6">
    <source>
        <dbReference type="Pfam" id="PF00441"/>
    </source>
</evidence>
<dbReference type="Pfam" id="PF02771">
    <property type="entry name" value="Acyl-CoA_dh_N"/>
    <property type="match status" value="1"/>
</dbReference>
<dbReference type="InterPro" id="IPR009075">
    <property type="entry name" value="AcylCo_DH/oxidase_C"/>
</dbReference>
<evidence type="ECO:0000256" key="2">
    <source>
        <dbReference type="ARBA" id="ARBA00009347"/>
    </source>
</evidence>
<evidence type="ECO:0000313" key="9">
    <source>
        <dbReference type="EMBL" id="ODQ96539.1"/>
    </source>
</evidence>
<dbReference type="InterPro" id="IPR013786">
    <property type="entry name" value="AcylCoA_DH/ox_N"/>
</dbReference>
<sequence length="386" mass="41689">MIAAAGGLACILNDEYEMFRSSVRSFGESIADGYRQRALKDEFPRDVYAQLAAAGLIGLGVSEAHGGQGADHLAQGIAVEELARADFSAAYLVFSAASSGALLERSCRQAHELLPRYVRGEIVTCLGLTEPGSGSDAAAMRTAAKPVDGGWQLRGEKTSVTCVAEADYAVVFAKTEKGPTAFLVDLNDATVSRQRFQDPGARPLGRGSISLDGTFVPSERLLGEDGRGFQLVMNEFDFTRVLLGLMCVGIAERAIELTVDYTKERMTFGKPLSTNQGVTFPIVEHLTRLEAARWLCYRGLSLRMAGRPHTKEAAMIKWWVPQLAVRAIQDCIVLHGHVGFSDEMPLQAMLRDASSVLIGDGTAQIQKIIVAREVFGRDATGKQSTT</sequence>
<dbReference type="InterPro" id="IPR037069">
    <property type="entry name" value="AcylCoA_DH/ox_N_sf"/>
</dbReference>
<dbReference type="RefSeq" id="WP_069403285.1">
    <property type="nucleotide sequence ID" value="NZ_MIGZ01000002.1"/>
</dbReference>
<dbReference type="InterPro" id="IPR006091">
    <property type="entry name" value="Acyl-CoA_Oxase/DH_mid-dom"/>
</dbReference>
<dbReference type="OrthoDB" id="9769473at2"/>
<keyword evidence="3 5" id="KW-0285">Flavoprotein</keyword>
<dbReference type="Proteomes" id="UP000094243">
    <property type="component" value="Unassembled WGS sequence"/>
</dbReference>
<keyword evidence="5" id="KW-0560">Oxidoreductase</keyword>
<dbReference type="GO" id="GO:0050660">
    <property type="term" value="F:flavin adenine dinucleotide binding"/>
    <property type="evidence" value="ECO:0007669"/>
    <property type="project" value="InterPro"/>
</dbReference>
<dbReference type="AlphaFoldDB" id="A0A1E3S344"/>
<dbReference type="Gene3D" id="1.20.140.10">
    <property type="entry name" value="Butyryl-CoA Dehydrogenase, subunit A, domain 3"/>
    <property type="match status" value="1"/>
</dbReference>
<evidence type="ECO:0000259" key="7">
    <source>
        <dbReference type="Pfam" id="PF02770"/>
    </source>
</evidence>
<dbReference type="PANTHER" id="PTHR43884:SF12">
    <property type="entry name" value="ISOVALERYL-COA DEHYDROGENASE, MITOCHONDRIAL-RELATED"/>
    <property type="match status" value="1"/>
</dbReference>
<dbReference type="PROSITE" id="PS00072">
    <property type="entry name" value="ACYL_COA_DH_1"/>
    <property type="match status" value="1"/>
</dbReference>
<name>A0A1E3S344_9MYCO</name>
<evidence type="ECO:0000256" key="1">
    <source>
        <dbReference type="ARBA" id="ARBA00001974"/>
    </source>
</evidence>
<dbReference type="InterPro" id="IPR036250">
    <property type="entry name" value="AcylCo_DH-like_C"/>
</dbReference>
<dbReference type="Gene3D" id="1.10.540.10">
    <property type="entry name" value="Acyl-CoA dehydrogenase/oxidase, N-terminal domain"/>
    <property type="match status" value="1"/>
</dbReference>
<dbReference type="InterPro" id="IPR046373">
    <property type="entry name" value="Acyl-CoA_Oxase/DH_mid-dom_sf"/>
</dbReference>
<gene>
    <name evidence="9" type="ORF">BHQ17_00605</name>
</gene>
<dbReference type="SUPFAM" id="SSF47203">
    <property type="entry name" value="Acyl-CoA dehydrogenase C-terminal domain-like"/>
    <property type="match status" value="1"/>
</dbReference>
<dbReference type="EMBL" id="MIGZ01000002">
    <property type="protein sequence ID" value="ODQ96539.1"/>
    <property type="molecule type" value="Genomic_DNA"/>
</dbReference>
<organism evidence="9 10">
    <name type="scientific">Mycolicibacterium holsaticum</name>
    <dbReference type="NCBI Taxonomy" id="152142"/>
    <lineage>
        <taxon>Bacteria</taxon>
        <taxon>Bacillati</taxon>
        <taxon>Actinomycetota</taxon>
        <taxon>Actinomycetes</taxon>
        <taxon>Mycobacteriales</taxon>
        <taxon>Mycobacteriaceae</taxon>
        <taxon>Mycolicibacterium</taxon>
    </lineage>
</organism>
<reference evidence="10" key="1">
    <citation type="submission" date="2016-09" db="EMBL/GenBank/DDBJ databases">
        <authorList>
            <person name="Greninger A.L."/>
            <person name="Jerome K.R."/>
            <person name="Mcnair B."/>
            <person name="Wallis C."/>
            <person name="Fang F."/>
        </authorList>
    </citation>
    <scope>NUCLEOTIDE SEQUENCE [LARGE SCALE GENOMIC DNA]</scope>
    <source>
        <strain evidence="10">M7</strain>
    </source>
</reference>
<dbReference type="SUPFAM" id="SSF56645">
    <property type="entry name" value="Acyl-CoA dehydrogenase NM domain-like"/>
    <property type="match status" value="1"/>
</dbReference>
<dbReference type="Pfam" id="PF02770">
    <property type="entry name" value="Acyl-CoA_dh_M"/>
    <property type="match status" value="1"/>
</dbReference>